<protein>
    <recommendedName>
        <fullName evidence="3">YggT family protein</fullName>
    </recommendedName>
</protein>
<dbReference type="EMBL" id="JALJOR010000002">
    <property type="protein sequence ID" value="KAK9823207.1"/>
    <property type="molecule type" value="Genomic_DNA"/>
</dbReference>
<gene>
    <name evidence="1" type="ORF">WJX72_001096</name>
</gene>
<evidence type="ECO:0000313" key="2">
    <source>
        <dbReference type="Proteomes" id="UP001489004"/>
    </source>
</evidence>
<accession>A0AAW1QP72</accession>
<dbReference type="Pfam" id="PF02325">
    <property type="entry name" value="CCB3_YggT"/>
    <property type="match status" value="1"/>
</dbReference>
<evidence type="ECO:0008006" key="3">
    <source>
        <dbReference type="Google" id="ProtNLM"/>
    </source>
</evidence>
<comment type="caution">
    <text evidence="1">The sequence shown here is derived from an EMBL/GenBank/DDBJ whole genome shotgun (WGS) entry which is preliminary data.</text>
</comment>
<dbReference type="AlphaFoldDB" id="A0AAW1QP72"/>
<proteinExistence type="predicted"/>
<dbReference type="PANTHER" id="PTHR33219:SF14">
    <property type="entry name" value="PROTEIN COFACTOR ASSEMBLY OF COMPLEX C SUBUNIT B CCB3, CHLOROPLASTIC-RELATED"/>
    <property type="match status" value="1"/>
</dbReference>
<dbReference type="PANTHER" id="PTHR33219">
    <property type="entry name" value="YLMG HOMOLOG PROTEIN 2, CHLOROPLASTIC"/>
    <property type="match status" value="1"/>
</dbReference>
<keyword evidence="2" id="KW-1185">Reference proteome</keyword>
<name>A0AAW1QP72_9CHLO</name>
<organism evidence="1 2">
    <name type="scientific">[Myrmecia] bisecta</name>
    <dbReference type="NCBI Taxonomy" id="41462"/>
    <lineage>
        <taxon>Eukaryota</taxon>
        <taxon>Viridiplantae</taxon>
        <taxon>Chlorophyta</taxon>
        <taxon>core chlorophytes</taxon>
        <taxon>Trebouxiophyceae</taxon>
        <taxon>Trebouxiales</taxon>
        <taxon>Trebouxiaceae</taxon>
        <taxon>Myrmecia</taxon>
    </lineage>
</organism>
<evidence type="ECO:0000313" key="1">
    <source>
        <dbReference type="EMBL" id="KAK9823207.1"/>
    </source>
</evidence>
<dbReference type="Proteomes" id="UP001489004">
    <property type="component" value="Unassembled WGS sequence"/>
</dbReference>
<dbReference type="InterPro" id="IPR003425">
    <property type="entry name" value="CCB3/YggT"/>
</dbReference>
<dbReference type="GO" id="GO:0016020">
    <property type="term" value="C:membrane"/>
    <property type="evidence" value="ECO:0007669"/>
    <property type="project" value="InterPro"/>
</dbReference>
<sequence length="78" mass="8670">MIVRIVLSWYPQLDGKQLPWSIAVFPTEPILGPTRKVIQPVGGVDISPIVWVAVLSFLNEILLGPQGILNLLQRKVDL</sequence>
<reference evidence="1 2" key="1">
    <citation type="journal article" date="2024" name="Nat. Commun.">
        <title>Phylogenomics reveals the evolutionary origins of lichenization in chlorophyte algae.</title>
        <authorList>
            <person name="Puginier C."/>
            <person name="Libourel C."/>
            <person name="Otte J."/>
            <person name="Skaloud P."/>
            <person name="Haon M."/>
            <person name="Grisel S."/>
            <person name="Petersen M."/>
            <person name="Berrin J.G."/>
            <person name="Delaux P.M."/>
            <person name="Dal Grande F."/>
            <person name="Keller J."/>
        </authorList>
    </citation>
    <scope>NUCLEOTIDE SEQUENCE [LARGE SCALE GENOMIC DNA]</scope>
    <source>
        <strain evidence="1 2">SAG 2043</strain>
    </source>
</reference>